<keyword evidence="1" id="KW-0472">Membrane</keyword>
<feature type="domain" description="Putative Flp pilus-assembly TadG-like N-terminal" evidence="2">
    <location>
        <begin position="16"/>
        <end position="62"/>
    </location>
</feature>
<dbReference type="Pfam" id="PF13400">
    <property type="entry name" value="Tad"/>
    <property type="match status" value="1"/>
</dbReference>
<evidence type="ECO:0000256" key="1">
    <source>
        <dbReference type="SAM" id="Phobius"/>
    </source>
</evidence>
<feature type="transmembrane region" description="Helical" evidence="1">
    <location>
        <begin position="496"/>
        <end position="515"/>
    </location>
</feature>
<feature type="transmembrane region" description="Helical" evidence="1">
    <location>
        <begin position="521"/>
        <end position="542"/>
    </location>
</feature>
<name>A0A3P5WRA6_9RHOB</name>
<sequence length="567" mass="59152">MTKARPFTSFLRDSQGAVTVFFVIMFPLLLLIGGLATDVTLLNAQKRYVQSQADLAAQSAARYLPDVAKVRSTARAVVVRNDRYGEITLADTDILLGSYDPEDGIFTPHPNQNNPVGSNAVRVKVPSPFSPLLLRPVLQDENITIRRAAVAVQNDIIVFSLRNSLLSVNTSRSMLDPLLQNVLGLRLATHVAGYRGLADARVGLNNLLGLGAEALNLGIDAGLVTFNDVLNAPIRLSSLLGLDPLGSLLTPVGTGSAPASLRLGDLLKLSPGLAEAHIGDVLPDISVNALDLVTAMLGLAGAKLPDDERLTIGLGLNLGPVANVGLTVGLLSQPVTVVARMSDSPLPAATIEQANVDVSADVVDLGAAGLPTLIGLDLDLGAIRARAVPEKLYCNATGSQTLAEFTVTPSLADLGLSARVLQSRVDSHISAALRGLVSITIESHLAGRNLVGTPQRVAISHQQFLAGDGVTVGLTSLFAPLRDAVRQLINGLEIKVTLLGGLLGPLLNILLNSVLGLITNLVLVPVLSLLAGALDGIVMGLLQILGVQILPAELVVHDFSCTGKLAL</sequence>
<organism evidence="3 4">
    <name type="scientific">Pseudogemmobacter humi</name>
    <dbReference type="NCBI Taxonomy" id="2483812"/>
    <lineage>
        <taxon>Bacteria</taxon>
        <taxon>Pseudomonadati</taxon>
        <taxon>Pseudomonadota</taxon>
        <taxon>Alphaproteobacteria</taxon>
        <taxon>Rhodobacterales</taxon>
        <taxon>Paracoccaceae</taxon>
        <taxon>Pseudogemmobacter</taxon>
    </lineage>
</organism>
<proteinExistence type="predicted"/>
<dbReference type="Proteomes" id="UP000277498">
    <property type="component" value="Unassembled WGS sequence"/>
</dbReference>
<feature type="transmembrane region" description="Helical" evidence="1">
    <location>
        <begin position="20"/>
        <end position="42"/>
    </location>
</feature>
<keyword evidence="1" id="KW-0812">Transmembrane</keyword>
<keyword evidence="4" id="KW-1185">Reference proteome</keyword>
<dbReference type="OrthoDB" id="7850590at2"/>
<protein>
    <recommendedName>
        <fullName evidence="2">Putative Flp pilus-assembly TadG-like N-terminal domain-containing protein</fullName>
    </recommendedName>
</protein>
<dbReference type="AlphaFoldDB" id="A0A3P5WRA6"/>
<evidence type="ECO:0000259" key="2">
    <source>
        <dbReference type="Pfam" id="PF13400"/>
    </source>
</evidence>
<gene>
    <name evidence="3" type="ORF">XINFAN_00530</name>
</gene>
<accession>A0A3P5WRA6</accession>
<dbReference type="InterPro" id="IPR028087">
    <property type="entry name" value="Tad_N"/>
</dbReference>
<evidence type="ECO:0000313" key="3">
    <source>
        <dbReference type="EMBL" id="VDC21166.1"/>
    </source>
</evidence>
<dbReference type="RefSeq" id="WP_124084970.1">
    <property type="nucleotide sequence ID" value="NZ_UXAW01000034.1"/>
</dbReference>
<evidence type="ECO:0000313" key="4">
    <source>
        <dbReference type="Proteomes" id="UP000277498"/>
    </source>
</evidence>
<dbReference type="EMBL" id="UXAW01000034">
    <property type="protein sequence ID" value="VDC21166.1"/>
    <property type="molecule type" value="Genomic_DNA"/>
</dbReference>
<reference evidence="3 4" key="1">
    <citation type="submission" date="2018-11" db="EMBL/GenBank/DDBJ databases">
        <authorList>
            <person name="Criscuolo A."/>
        </authorList>
    </citation>
    <scope>NUCLEOTIDE SEQUENCE [LARGE SCALE GENOMIC DNA]</scope>
    <source>
        <strain evidence="3">ACIP111625</strain>
    </source>
</reference>
<keyword evidence="1" id="KW-1133">Transmembrane helix</keyword>